<comment type="caution">
    <text evidence="1">The sequence shown here is derived from an EMBL/GenBank/DDBJ whole genome shotgun (WGS) entry which is preliminary data.</text>
</comment>
<protein>
    <submittedName>
        <fullName evidence="1">Uncharacterized protein</fullName>
    </submittedName>
</protein>
<sequence length="318" mass="36407">MIQRADVNELLVKNGDYLLRKTNAGESRLALSVKWADQIRHFVVLEQEKDVFFEEQGHHEPEVDALVKWHERKKKPITQQSGAIIKRAIAREEWVLTHESVTLGEQIGAGQFGEARLMRQLRHENVVRMFGVAVYEHPMMIVMELCTGGSLLHQLRARQTSPEEKFRWGFEAAKGLDYINSMGYVHRDIAARNCLLTESTTLKIADFGLTLKTKQAQMESLGKVPVKWLAKETLELGIYNAHTDVWSYGVLCWEIYSNGKEPYPGMSNMQARAHILLHGYRMPIPEGTPEKVAELITSCWNGNPSERPHFKEIVEMLQ</sequence>
<proteinExistence type="predicted"/>
<gene>
    <name evidence="1" type="ORF">MENTE1834_LOCUS18284</name>
</gene>
<keyword evidence="2" id="KW-1185">Reference proteome</keyword>
<name>A0ACB0YYI5_MELEN</name>
<dbReference type="EMBL" id="CAVMJV010000021">
    <property type="protein sequence ID" value="CAK5069179.1"/>
    <property type="molecule type" value="Genomic_DNA"/>
</dbReference>
<accession>A0ACB0YYI5</accession>
<evidence type="ECO:0000313" key="1">
    <source>
        <dbReference type="EMBL" id="CAK5069179.1"/>
    </source>
</evidence>
<reference evidence="1" key="1">
    <citation type="submission" date="2023-11" db="EMBL/GenBank/DDBJ databases">
        <authorList>
            <person name="Poullet M."/>
        </authorList>
    </citation>
    <scope>NUCLEOTIDE SEQUENCE</scope>
    <source>
        <strain evidence="1">E1834</strain>
    </source>
</reference>
<evidence type="ECO:0000313" key="2">
    <source>
        <dbReference type="Proteomes" id="UP001497535"/>
    </source>
</evidence>
<dbReference type="Proteomes" id="UP001497535">
    <property type="component" value="Unassembled WGS sequence"/>
</dbReference>
<organism evidence="1 2">
    <name type="scientific">Meloidogyne enterolobii</name>
    <name type="common">Root-knot nematode worm</name>
    <name type="synonym">Meloidogyne mayaguensis</name>
    <dbReference type="NCBI Taxonomy" id="390850"/>
    <lineage>
        <taxon>Eukaryota</taxon>
        <taxon>Metazoa</taxon>
        <taxon>Ecdysozoa</taxon>
        <taxon>Nematoda</taxon>
        <taxon>Chromadorea</taxon>
        <taxon>Rhabditida</taxon>
        <taxon>Tylenchina</taxon>
        <taxon>Tylenchomorpha</taxon>
        <taxon>Tylenchoidea</taxon>
        <taxon>Meloidogynidae</taxon>
        <taxon>Meloidogyninae</taxon>
        <taxon>Meloidogyne</taxon>
    </lineage>
</organism>